<evidence type="ECO:0000313" key="3">
    <source>
        <dbReference type="EMBL" id="KDQ53079.1"/>
    </source>
</evidence>
<feature type="region of interest" description="Disordered" evidence="2">
    <location>
        <begin position="269"/>
        <end position="293"/>
    </location>
</feature>
<dbReference type="AlphaFoldDB" id="A0A067PE91"/>
<dbReference type="HOGENOM" id="CLU_674492_0_0_1"/>
<feature type="region of interest" description="Disordered" evidence="2">
    <location>
        <begin position="1"/>
        <end position="62"/>
    </location>
</feature>
<keyword evidence="1" id="KW-0175">Coiled coil</keyword>
<proteinExistence type="predicted"/>
<reference evidence="4" key="1">
    <citation type="journal article" date="2014" name="Proc. Natl. Acad. Sci. U.S.A.">
        <title>Extensive sampling of basidiomycete genomes demonstrates inadequacy of the white-rot/brown-rot paradigm for wood decay fungi.</title>
        <authorList>
            <person name="Riley R."/>
            <person name="Salamov A.A."/>
            <person name="Brown D.W."/>
            <person name="Nagy L.G."/>
            <person name="Floudas D."/>
            <person name="Held B.W."/>
            <person name="Levasseur A."/>
            <person name="Lombard V."/>
            <person name="Morin E."/>
            <person name="Otillar R."/>
            <person name="Lindquist E.A."/>
            <person name="Sun H."/>
            <person name="LaButti K.M."/>
            <person name="Schmutz J."/>
            <person name="Jabbour D."/>
            <person name="Luo H."/>
            <person name="Baker S.E."/>
            <person name="Pisabarro A.G."/>
            <person name="Walton J.D."/>
            <person name="Blanchette R.A."/>
            <person name="Henrissat B."/>
            <person name="Martin F."/>
            <person name="Cullen D."/>
            <person name="Hibbett D.S."/>
            <person name="Grigoriev I.V."/>
        </authorList>
    </citation>
    <scope>NUCLEOTIDE SEQUENCE [LARGE SCALE GENOMIC DNA]</scope>
    <source>
        <strain evidence="4">MUCL 33604</strain>
    </source>
</reference>
<keyword evidence="4" id="KW-1185">Reference proteome</keyword>
<accession>A0A067PE91</accession>
<name>A0A067PE91_9AGAM</name>
<evidence type="ECO:0000313" key="4">
    <source>
        <dbReference type="Proteomes" id="UP000027265"/>
    </source>
</evidence>
<feature type="region of interest" description="Disordered" evidence="2">
    <location>
        <begin position="386"/>
        <end position="408"/>
    </location>
</feature>
<organism evidence="3 4">
    <name type="scientific">Jaapia argillacea MUCL 33604</name>
    <dbReference type="NCBI Taxonomy" id="933084"/>
    <lineage>
        <taxon>Eukaryota</taxon>
        <taxon>Fungi</taxon>
        <taxon>Dikarya</taxon>
        <taxon>Basidiomycota</taxon>
        <taxon>Agaricomycotina</taxon>
        <taxon>Agaricomycetes</taxon>
        <taxon>Agaricomycetidae</taxon>
        <taxon>Jaapiales</taxon>
        <taxon>Jaapiaceae</taxon>
        <taxon>Jaapia</taxon>
    </lineage>
</organism>
<dbReference type="EMBL" id="KL197736">
    <property type="protein sequence ID" value="KDQ53079.1"/>
    <property type="molecule type" value="Genomic_DNA"/>
</dbReference>
<feature type="coiled-coil region" evidence="1">
    <location>
        <begin position="62"/>
        <end position="89"/>
    </location>
</feature>
<evidence type="ECO:0000256" key="2">
    <source>
        <dbReference type="SAM" id="MobiDB-lite"/>
    </source>
</evidence>
<protein>
    <submittedName>
        <fullName evidence="3">Uncharacterized protein</fullName>
    </submittedName>
</protein>
<dbReference type="Proteomes" id="UP000027265">
    <property type="component" value="Unassembled WGS sequence"/>
</dbReference>
<evidence type="ECO:0000256" key="1">
    <source>
        <dbReference type="SAM" id="Coils"/>
    </source>
</evidence>
<gene>
    <name evidence="3" type="ORF">JAAARDRAFT_197857</name>
</gene>
<dbReference type="InParanoid" id="A0A067PE91"/>
<sequence>MTQEASTPPPPKPKLTRRKRSQSIVSVTPAPPQKHSRKHVVSREYVEVSDEEIQPGPSSGAYANAAGDLAQLEAELAKMRRLQAETQATLERVQIDHGRVLADNEGIKAYLESVRSLLLCHPVQPSPAPRYMPPPGFIQTSLHTPMHAKTSHEFDSPSAAFSFEPHHQLLDNSHDWDLPQPTPSLTPRIYSEAPIHQLSPVAESPNLELQRMPLVTSPTTHSEVVAESPTPADVLSADVPTSDFPTADILRVAGLAPSHTADVPPFFEGTAAGEAEFPPVTGGSPPDTGADLSADFPVDIPAALPPPLRRSPGPSIPLTSTPVRQGEAPTGWVSPIILPSTTPVGSPPVSTLLDISVPRILEPPVTPISPIASPSSQLGRVAPLLTFGADGQSSEQPDIAMDDGGRSR</sequence>